<evidence type="ECO:0000256" key="1">
    <source>
        <dbReference type="ARBA" id="ARBA00022723"/>
    </source>
</evidence>
<evidence type="ECO:0000256" key="2">
    <source>
        <dbReference type="ARBA" id="ARBA00022801"/>
    </source>
</evidence>
<dbReference type="EMBL" id="QWIP01000226">
    <property type="protein sequence ID" value="RMY68705.1"/>
    <property type="molecule type" value="Genomic_DNA"/>
</dbReference>
<dbReference type="Gene3D" id="3.30.540.30">
    <property type="match status" value="2"/>
</dbReference>
<protein>
    <recommendedName>
        <fullName evidence="5">Dipeptidyl peptidase III</fullName>
    </recommendedName>
</protein>
<dbReference type="OrthoDB" id="4694525at2759"/>
<evidence type="ECO:0000313" key="3">
    <source>
        <dbReference type="EMBL" id="RMY68705.1"/>
    </source>
</evidence>
<evidence type="ECO:0008006" key="5">
    <source>
        <dbReference type="Google" id="ProtNLM"/>
    </source>
</evidence>
<dbReference type="Pfam" id="PF03571">
    <property type="entry name" value="Peptidase_M49"/>
    <property type="match status" value="2"/>
</dbReference>
<evidence type="ECO:0000313" key="4">
    <source>
        <dbReference type="Proteomes" id="UP000269276"/>
    </source>
</evidence>
<dbReference type="AlphaFoldDB" id="A0A3M7DWK4"/>
<sequence>MTSSAFAGVRSKAEVRVLSSTSQFERLLSSEKLYAHYSVKAAWLGTRIVLRQVSPESEPIFDFIIHLYHSCNGDWEGLRNRLGISNDELTRFLDFAAMFLGNIGNFYGHGDQKFFPDVTADTLRKLSSTSEATRKLMENFESVILSPLPNMLGLPSSTAQSTYYQASSPITKHEISEITEIAAQSGIHPENTRLVKMVTGEKGRFDIMQASVEKDAAARPIFHTHDREVRLVRGDHSSELRRICECLQKASIFTEHAAKKTYIAKLCRAFQTGDMEEYKDSQRTWVHDHLTTVESVFGFVEPYRDPCGTKAEYEGIVGIENPGETAMLHRLCESADLFVKRLPWVESRRGNKSLGDFEESTVQRPGFYNDIRQDEGSKSIMISNRLDGTPMAGDSLALKLCEEKPGTFSKHRRHAYYLWVVFHELFGHGTGKLLREEADRTSNFSLEKLPVNPLTREPIDSWYRPGETWTGVFQDIATSVDECRAECIGAYLMSETDLLSLCGYTNNGLISPEDLEYNIYQQLAIAGIRGLENYSVEGESWSQAHSQVSVNAHSLRFKLTSANLRHILRCFKQFVWLRSVSLRFELTHAETL</sequence>
<keyword evidence="2" id="KW-0378">Hydrolase</keyword>
<dbReference type="PANTHER" id="PTHR23422">
    <property type="entry name" value="DIPEPTIDYL PEPTIDASE III-RELATED"/>
    <property type="match status" value="1"/>
</dbReference>
<reference evidence="3 4" key="1">
    <citation type="journal article" date="2018" name="BMC Genomics">
        <title>Genomic evidence for intraspecific hybridization in a clonal and extremely halotolerant yeast.</title>
        <authorList>
            <person name="Gostincar C."/>
            <person name="Stajich J.E."/>
            <person name="Zupancic J."/>
            <person name="Zalar P."/>
            <person name="Gunde-Cimerman N."/>
        </authorList>
    </citation>
    <scope>NUCLEOTIDE SEQUENCE [LARGE SCALE GENOMIC DNA]</scope>
    <source>
        <strain evidence="3 4">EXF-2682</strain>
    </source>
</reference>
<dbReference type="PANTHER" id="PTHR23422:SF11">
    <property type="entry name" value="DIPEPTIDYL PEPTIDASE 3"/>
    <property type="match status" value="1"/>
</dbReference>
<dbReference type="InterPro" id="IPR039461">
    <property type="entry name" value="Peptidase_M49"/>
</dbReference>
<proteinExistence type="predicted"/>
<accession>A0A3M7DWK4</accession>
<keyword evidence="1" id="KW-0479">Metal-binding</keyword>
<name>A0A3M7DWK4_HORWE</name>
<dbReference type="GO" id="GO:0005737">
    <property type="term" value="C:cytoplasm"/>
    <property type="evidence" value="ECO:0007669"/>
    <property type="project" value="TreeGrafter"/>
</dbReference>
<comment type="caution">
    <text evidence="3">The sequence shown here is derived from an EMBL/GenBank/DDBJ whole genome shotgun (WGS) entry which is preliminary data.</text>
</comment>
<organism evidence="3 4">
    <name type="scientific">Hortaea werneckii</name>
    <name type="common">Black yeast</name>
    <name type="synonym">Cladosporium werneckii</name>
    <dbReference type="NCBI Taxonomy" id="91943"/>
    <lineage>
        <taxon>Eukaryota</taxon>
        <taxon>Fungi</taxon>
        <taxon>Dikarya</taxon>
        <taxon>Ascomycota</taxon>
        <taxon>Pezizomycotina</taxon>
        <taxon>Dothideomycetes</taxon>
        <taxon>Dothideomycetidae</taxon>
        <taxon>Mycosphaerellales</taxon>
        <taxon>Teratosphaeriaceae</taxon>
        <taxon>Hortaea</taxon>
    </lineage>
</organism>
<gene>
    <name evidence="3" type="ORF">D0863_06940</name>
</gene>
<dbReference type="VEuPathDB" id="FungiDB:BTJ68_11004"/>
<dbReference type="GO" id="GO:0008239">
    <property type="term" value="F:dipeptidyl-peptidase activity"/>
    <property type="evidence" value="ECO:0007669"/>
    <property type="project" value="TreeGrafter"/>
</dbReference>
<dbReference type="Proteomes" id="UP000269276">
    <property type="component" value="Unassembled WGS sequence"/>
</dbReference>
<dbReference type="GO" id="GO:0046872">
    <property type="term" value="F:metal ion binding"/>
    <property type="evidence" value="ECO:0007669"/>
    <property type="project" value="UniProtKB-KW"/>
</dbReference>